<reference evidence="2 3" key="1">
    <citation type="submission" date="2023-04" db="EMBL/GenBank/DDBJ databases">
        <title>Forest soil microbial communities from Buena Vista Peninsula, Colon Province, Panama.</title>
        <authorList>
            <person name="Bouskill N."/>
        </authorList>
    </citation>
    <scope>NUCLEOTIDE SEQUENCE [LARGE SCALE GENOMIC DNA]</scope>
    <source>
        <strain evidence="2 3">AC80</strain>
    </source>
</reference>
<dbReference type="CDD" id="cd00085">
    <property type="entry name" value="HNHc"/>
    <property type="match status" value="1"/>
</dbReference>
<dbReference type="InterPro" id="IPR052892">
    <property type="entry name" value="NA-targeting_endonuclease"/>
</dbReference>
<dbReference type="PANTHER" id="PTHR33877">
    <property type="entry name" value="SLL1193 PROTEIN"/>
    <property type="match status" value="1"/>
</dbReference>
<evidence type="ECO:0000259" key="1">
    <source>
        <dbReference type="SMART" id="SM00507"/>
    </source>
</evidence>
<dbReference type="PANTHER" id="PTHR33877:SF1">
    <property type="entry name" value="TYPE IV METHYL-DIRECTED RESTRICTION ENZYME ECOKMCRA"/>
    <property type="match status" value="1"/>
</dbReference>
<dbReference type="InterPro" id="IPR029471">
    <property type="entry name" value="HNH_5"/>
</dbReference>
<comment type="caution">
    <text evidence="2">The sequence shown here is derived from an EMBL/GenBank/DDBJ whole genome shotgun (WGS) entry which is preliminary data.</text>
</comment>
<dbReference type="Gene3D" id="1.10.30.50">
    <property type="match status" value="1"/>
</dbReference>
<organism evidence="2 3">
    <name type="scientific">Mycolicibacterium frederiksbergense</name>
    <dbReference type="NCBI Taxonomy" id="117567"/>
    <lineage>
        <taxon>Bacteria</taxon>
        <taxon>Bacillati</taxon>
        <taxon>Actinomycetota</taxon>
        <taxon>Actinomycetes</taxon>
        <taxon>Mycobacteriales</taxon>
        <taxon>Mycobacteriaceae</taxon>
        <taxon>Mycolicibacterium</taxon>
    </lineage>
</organism>
<dbReference type="InterPro" id="IPR003615">
    <property type="entry name" value="HNH_nuc"/>
</dbReference>
<dbReference type="Proteomes" id="UP001160130">
    <property type="component" value="Unassembled WGS sequence"/>
</dbReference>
<evidence type="ECO:0000313" key="2">
    <source>
        <dbReference type="EMBL" id="MDH6199220.1"/>
    </source>
</evidence>
<gene>
    <name evidence="2" type="ORF">M2272_005888</name>
</gene>
<dbReference type="GO" id="GO:0000428">
    <property type="term" value="C:DNA-directed RNA polymerase complex"/>
    <property type="evidence" value="ECO:0007669"/>
    <property type="project" value="UniProtKB-KW"/>
</dbReference>
<keyword evidence="2" id="KW-0240">DNA-directed RNA polymerase</keyword>
<dbReference type="RefSeq" id="WP_280835771.1">
    <property type="nucleotide sequence ID" value="NZ_JARXVE010000016.1"/>
</dbReference>
<protein>
    <submittedName>
        <fullName evidence="2">DNA-directed RNA polymerase subunit RPC12/RpoP</fullName>
    </submittedName>
</protein>
<sequence>MAVSKRLRFEILRRDNHTCRYCGGTPPDVILTVDHVIPVALGGSDDPHNLVAACKDCNAGKTSSNPDAPLVDTVADDALRWAAAMKQAAEERKLNNNTAIYEAVVQAWSSFRRNQIPGDYRETIDQFLNAGLPADDIVQMAHVADAKPSIYNRWAYFCGCCWKRIEQMQERAQEIVGAGGVADAAPSPPRLTTSWTAADIAVEVAWAKEFSDGVFVSSSVLCKHKTLADVDSYCDDPVCQAVWAKEVVELAHGVLARNTTKARRNDAIMDELDRLELQDG</sequence>
<keyword evidence="2" id="KW-0804">Transcription</keyword>
<keyword evidence="3" id="KW-1185">Reference proteome</keyword>
<accession>A0ABT6LB56</accession>
<dbReference type="Pfam" id="PF14279">
    <property type="entry name" value="HNH_5"/>
    <property type="match status" value="1"/>
</dbReference>
<feature type="domain" description="HNH nuclease" evidence="1">
    <location>
        <begin position="6"/>
        <end position="59"/>
    </location>
</feature>
<dbReference type="EMBL" id="JARXVE010000016">
    <property type="protein sequence ID" value="MDH6199220.1"/>
    <property type="molecule type" value="Genomic_DNA"/>
</dbReference>
<name>A0ABT6LB56_9MYCO</name>
<dbReference type="SMART" id="SM00507">
    <property type="entry name" value="HNHc"/>
    <property type="match status" value="1"/>
</dbReference>
<evidence type="ECO:0000313" key="3">
    <source>
        <dbReference type="Proteomes" id="UP001160130"/>
    </source>
</evidence>
<proteinExistence type="predicted"/>